<keyword evidence="2" id="KW-1185">Reference proteome</keyword>
<comment type="caution">
    <text evidence="1">The sequence shown here is derived from an EMBL/GenBank/DDBJ whole genome shotgun (WGS) entry which is preliminary data.</text>
</comment>
<organism evidence="1 2">
    <name type="scientific">Microdochium trichocladiopsis</name>
    <dbReference type="NCBI Taxonomy" id="1682393"/>
    <lineage>
        <taxon>Eukaryota</taxon>
        <taxon>Fungi</taxon>
        <taxon>Dikarya</taxon>
        <taxon>Ascomycota</taxon>
        <taxon>Pezizomycotina</taxon>
        <taxon>Sordariomycetes</taxon>
        <taxon>Xylariomycetidae</taxon>
        <taxon>Xylariales</taxon>
        <taxon>Microdochiaceae</taxon>
        <taxon>Microdochium</taxon>
    </lineage>
</organism>
<dbReference type="OrthoDB" id="4109707at2759"/>
<accession>A0A9P8XQ95</accession>
<dbReference type="GeneID" id="70185598"/>
<sequence>MTCRPSVQIWRSLGSDTSSPISIQQGQTMETPTASVWPARRHPTRWESVDAHQGPPISVKERFRTVLVHGEGDAVRHNASSLDLSSCLATPAAEAETRPHTYPLTLFHGLQALPTDNELAALRRVYGDTFGTHVYVSEFGAEGIAAQSNPPYLQLTLALACLASIFSESPTKTQDASYAVSAHLFQAGYHIWLAMLEVDGRETRSARAVIAVRTSVVARSGADL</sequence>
<evidence type="ECO:0000313" key="2">
    <source>
        <dbReference type="Proteomes" id="UP000756346"/>
    </source>
</evidence>
<evidence type="ECO:0000313" key="1">
    <source>
        <dbReference type="EMBL" id="KAH7010692.1"/>
    </source>
</evidence>
<feature type="non-terminal residue" evidence="1">
    <location>
        <position position="1"/>
    </location>
</feature>
<dbReference type="RefSeq" id="XP_046004223.1">
    <property type="nucleotide sequence ID" value="XM_046156052.1"/>
</dbReference>
<gene>
    <name evidence="1" type="ORF">B0I36DRAFT_342001</name>
</gene>
<dbReference type="Proteomes" id="UP000756346">
    <property type="component" value="Unassembled WGS sequence"/>
</dbReference>
<reference evidence="1" key="1">
    <citation type="journal article" date="2021" name="Nat. Commun.">
        <title>Genetic determinants of endophytism in the Arabidopsis root mycobiome.</title>
        <authorList>
            <person name="Mesny F."/>
            <person name="Miyauchi S."/>
            <person name="Thiergart T."/>
            <person name="Pickel B."/>
            <person name="Atanasova L."/>
            <person name="Karlsson M."/>
            <person name="Huettel B."/>
            <person name="Barry K.W."/>
            <person name="Haridas S."/>
            <person name="Chen C."/>
            <person name="Bauer D."/>
            <person name="Andreopoulos W."/>
            <person name="Pangilinan J."/>
            <person name="LaButti K."/>
            <person name="Riley R."/>
            <person name="Lipzen A."/>
            <person name="Clum A."/>
            <person name="Drula E."/>
            <person name="Henrissat B."/>
            <person name="Kohler A."/>
            <person name="Grigoriev I.V."/>
            <person name="Martin F.M."/>
            <person name="Hacquard S."/>
        </authorList>
    </citation>
    <scope>NUCLEOTIDE SEQUENCE</scope>
    <source>
        <strain evidence="1">MPI-CAGE-CH-0230</strain>
    </source>
</reference>
<protein>
    <submittedName>
        <fullName evidence="1">Uncharacterized protein</fullName>
    </submittedName>
</protein>
<dbReference type="EMBL" id="JAGTJQ010000017">
    <property type="protein sequence ID" value="KAH7010692.1"/>
    <property type="molecule type" value="Genomic_DNA"/>
</dbReference>
<dbReference type="AlphaFoldDB" id="A0A9P8XQ95"/>
<name>A0A9P8XQ95_9PEZI</name>
<proteinExistence type="predicted"/>